<feature type="domain" description="Ycf2 N-terminal" evidence="1">
    <location>
        <begin position="1"/>
        <end position="97"/>
    </location>
</feature>
<reference evidence="2 3" key="1">
    <citation type="journal article" date="2012" name="Nat. Biotechnol.">
        <title>Draft genome sequence of pigeonpea (Cajanus cajan), an orphan legume crop of resource-poor farmers.</title>
        <authorList>
            <person name="Varshney R.K."/>
            <person name="Chen W."/>
            <person name="Li Y."/>
            <person name="Bharti A.K."/>
            <person name="Saxena R.K."/>
            <person name="Schlueter J.A."/>
            <person name="Donoghue M.T."/>
            <person name="Azam S."/>
            <person name="Fan G."/>
            <person name="Whaley A.M."/>
            <person name="Farmer A.D."/>
            <person name="Sheridan J."/>
            <person name="Iwata A."/>
            <person name="Tuteja R."/>
            <person name="Penmetsa R.V."/>
            <person name="Wu W."/>
            <person name="Upadhyaya H.D."/>
            <person name="Yang S.P."/>
            <person name="Shah T."/>
            <person name="Saxena K.B."/>
            <person name="Michael T."/>
            <person name="McCombie W.R."/>
            <person name="Yang B."/>
            <person name="Zhang G."/>
            <person name="Yang H."/>
            <person name="Wang J."/>
            <person name="Spillane C."/>
            <person name="Cook D.R."/>
            <person name="May G.D."/>
            <person name="Xu X."/>
            <person name="Jackson S.A."/>
        </authorList>
    </citation>
    <scope>NUCLEOTIDE SEQUENCE [LARGE SCALE GENOMIC DNA]</scope>
    <source>
        <strain evidence="3">cv. Asha</strain>
    </source>
</reference>
<accession>A0A151T6K9</accession>
<gene>
    <name evidence="2" type="ORF">KK1_017211</name>
</gene>
<dbReference type="Proteomes" id="UP000075243">
    <property type="component" value="Chromosome 8"/>
</dbReference>
<dbReference type="EMBL" id="CM003610">
    <property type="protein sequence ID" value="KYP62667.1"/>
    <property type="molecule type" value="Genomic_DNA"/>
</dbReference>
<evidence type="ECO:0000313" key="2">
    <source>
        <dbReference type="EMBL" id="KYP62667.1"/>
    </source>
</evidence>
<protein>
    <submittedName>
        <fullName evidence="2">Protein ycf2</fullName>
    </submittedName>
</protein>
<name>A0A151T6K9_CAJCA</name>
<proteinExistence type="predicted"/>
<keyword evidence="3" id="KW-1185">Reference proteome</keyword>
<organism evidence="2 3">
    <name type="scientific">Cajanus cajan</name>
    <name type="common">Pigeon pea</name>
    <name type="synonym">Cajanus indicus</name>
    <dbReference type="NCBI Taxonomy" id="3821"/>
    <lineage>
        <taxon>Eukaryota</taxon>
        <taxon>Viridiplantae</taxon>
        <taxon>Streptophyta</taxon>
        <taxon>Embryophyta</taxon>
        <taxon>Tracheophyta</taxon>
        <taxon>Spermatophyta</taxon>
        <taxon>Magnoliopsida</taxon>
        <taxon>eudicotyledons</taxon>
        <taxon>Gunneridae</taxon>
        <taxon>Pentapetalae</taxon>
        <taxon>rosids</taxon>
        <taxon>fabids</taxon>
        <taxon>Fabales</taxon>
        <taxon>Fabaceae</taxon>
        <taxon>Papilionoideae</taxon>
        <taxon>50 kb inversion clade</taxon>
        <taxon>NPAAA clade</taxon>
        <taxon>indigoferoid/millettioid clade</taxon>
        <taxon>Phaseoleae</taxon>
        <taxon>Cajanus</taxon>
    </lineage>
</organism>
<dbReference type="Pfam" id="PF05695">
    <property type="entry name" value="Ycf2"/>
    <property type="match status" value="1"/>
</dbReference>
<dbReference type="InterPro" id="IPR056777">
    <property type="entry name" value="Ycf2_N"/>
</dbReference>
<evidence type="ECO:0000313" key="3">
    <source>
        <dbReference type="Proteomes" id="UP000075243"/>
    </source>
</evidence>
<dbReference type="Gramene" id="C.cajan_16720.t">
    <property type="protein sequence ID" value="C.cajan_16720.t.cds1"/>
    <property type="gene ID" value="C.cajan_16720"/>
</dbReference>
<evidence type="ECO:0000259" key="1">
    <source>
        <dbReference type="Pfam" id="PF05695"/>
    </source>
</evidence>
<dbReference type="OMA" id="ARENWIW"/>
<dbReference type="STRING" id="3821.A0A151T6K9"/>
<sequence>MFAFHEIIPMKVEGFFKQQGVWSIIQSNDIKHVSHLFLRSKRAISLQNCAQFHMWQFCQDLFVSWGKNSHESNFFEEYVRDKWIWLNNVWLINKDQLHH</sequence>
<dbReference type="AlphaFoldDB" id="A0A151T6K9"/>